<dbReference type="CDD" id="cd05403">
    <property type="entry name" value="NT_KNTase_like"/>
    <property type="match status" value="1"/>
</dbReference>
<dbReference type="EMBL" id="SACP01000006">
    <property type="protein sequence ID" value="RVU19474.1"/>
    <property type="molecule type" value="Genomic_DNA"/>
</dbReference>
<keyword evidence="3" id="KW-1185">Reference proteome</keyword>
<dbReference type="GO" id="GO:0016779">
    <property type="term" value="F:nucleotidyltransferase activity"/>
    <property type="evidence" value="ECO:0007669"/>
    <property type="project" value="InterPro"/>
</dbReference>
<dbReference type="Proteomes" id="UP000286997">
    <property type="component" value="Unassembled WGS sequence"/>
</dbReference>
<comment type="caution">
    <text evidence="2">The sequence shown here is derived from an EMBL/GenBank/DDBJ whole genome shotgun (WGS) entry which is preliminary data.</text>
</comment>
<evidence type="ECO:0000259" key="1">
    <source>
        <dbReference type="Pfam" id="PF01909"/>
    </source>
</evidence>
<evidence type="ECO:0000313" key="3">
    <source>
        <dbReference type="Proteomes" id="UP000286997"/>
    </source>
</evidence>
<evidence type="ECO:0000313" key="2">
    <source>
        <dbReference type="EMBL" id="RVU19474.1"/>
    </source>
</evidence>
<proteinExistence type="predicted"/>
<dbReference type="InterPro" id="IPR043519">
    <property type="entry name" value="NT_sf"/>
</dbReference>
<dbReference type="SUPFAM" id="SSF81301">
    <property type="entry name" value="Nucleotidyltransferase"/>
    <property type="match status" value="1"/>
</dbReference>
<gene>
    <name evidence="2" type="ORF">EOE48_08740</name>
</gene>
<protein>
    <recommendedName>
        <fullName evidence="1">Polymerase nucleotidyl transferase domain-containing protein</fullName>
    </recommendedName>
</protein>
<dbReference type="Pfam" id="PF01909">
    <property type="entry name" value="NTP_transf_2"/>
    <property type="match status" value="1"/>
</dbReference>
<feature type="domain" description="Polymerase nucleotidyl transferase" evidence="1">
    <location>
        <begin position="69"/>
        <end position="93"/>
    </location>
</feature>
<reference evidence="2 3" key="1">
    <citation type="submission" date="2019-01" db="EMBL/GenBank/DDBJ databases">
        <authorList>
            <person name="Chen W.-M."/>
        </authorList>
    </citation>
    <scope>NUCLEOTIDE SEQUENCE [LARGE SCALE GENOMIC DNA]</scope>
    <source>
        <strain evidence="2 3">TER-1</strain>
    </source>
</reference>
<dbReference type="AlphaFoldDB" id="A0A3S2WCX8"/>
<dbReference type="InterPro" id="IPR002934">
    <property type="entry name" value="Polymerase_NTP_transf_dom"/>
</dbReference>
<dbReference type="Gene3D" id="3.30.460.10">
    <property type="entry name" value="Beta Polymerase, domain 2"/>
    <property type="match status" value="1"/>
</dbReference>
<dbReference type="OrthoDB" id="559450at2"/>
<organism evidence="2 3">
    <name type="scientific">Methylobacterium oryzihabitans</name>
    <dbReference type="NCBI Taxonomy" id="2499852"/>
    <lineage>
        <taxon>Bacteria</taxon>
        <taxon>Pseudomonadati</taxon>
        <taxon>Pseudomonadota</taxon>
        <taxon>Alphaproteobacteria</taxon>
        <taxon>Hyphomicrobiales</taxon>
        <taxon>Methylobacteriaceae</taxon>
        <taxon>Methylobacterium</taxon>
    </lineage>
</organism>
<sequence>MLEHVGMVAGVKGVAVIHELRPRVAGRSGSVSAAAGEVRIIAPCPVTTSSPGSSGPKPPCGGPASRTSLFGSCARGEAREGSDVDVFVGLEPTSLTRRAGG</sequence>
<name>A0A3S2WCX8_9HYPH</name>
<accession>A0A3S2WCX8</accession>